<dbReference type="GO" id="GO:0042101">
    <property type="term" value="C:T cell receptor complex"/>
    <property type="evidence" value="ECO:0007669"/>
    <property type="project" value="UniProtKB-KW"/>
</dbReference>
<evidence type="ECO:0000256" key="7">
    <source>
        <dbReference type="ARBA" id="ARBA00038651"/>
    </source>
</evidence>
<organism evidence="11 12">
    <name type="scientific">Neovison vison</name>
    <name type="common">American mink</name>
    <name type="synonym">Mustela vison</name>
    <dbReference type="NCBI Taxonomy" id="452646"/>
    <lineage>
        <taxon>Eukaryota</taxon>
        <taxon>Metazoa</taxon>
        <taxon>Chordata</taxon>
        <taxon>Craniata</taxon>
        <taxon>Vertebrata</taxon>
        <taxon>Euteleostomi</taxon>
        <taxon>Mammalia</taxon>
        <taxon>Eutheria</taxon>
        <taxon>Laurasiatheria</taxon>
        <taxon>Carnivora</taxon>
        <taxon>Caniformia</taxon>
        <taxon>Musteloidea</taxon>
        <taxon>Mustelidae</taxon>
        <taxon>Mustelinae</taxon>
        <taxon>Neogale</taxon>
    </lineage>
</organism>
<comment type="subunit">
    <text evidence="7">Alpha-beta TR is a heterodimer composed of an alpha and beta chain; disulfide-linked. The alpha-beta TR is associated with the transmembrane signaling CD3 coreceptor proteins to form the TR-CD3 (TcR or TCR). The assembly of alpha-beta TR heterodimers with CD3 occurs in the endoplasmic reticulum where a single alpha-beta TR heterodimer associates with one CD3D-CD3E heterodimer, one CD3G-CD3E heterodimer and one CD247 homodimer forming a stable octameric structure. CD3D-CD3E and CD3G-CD3E heterodimers preferentially associate with TR alpha and TR beta chains, respectively. The association of the CD247 homodimer is the last step of TcR assembly in the endoplasmic reticulum and is required for transport to the cell surface.</text>
</comment>
<feature type="chain" id="PRO_5034102629" description="Ig-like domain-containing protein" evidence="9">
    <location>
        <begin position="31"/>
        <end position="163"/>
    </location>
</feature>
<dbReference type="Proteomes" id="UP000694425">
    <property type="component" value="Unplaced"/>
</dbReference>
<sequence length="163" mass="17640">MSWSSRKSIIERLSVTVLGLLCTQVCCVTGAEVEQKPPVLSLQEGASATLQCNFSTSATNVQWYRQDPGGRLILLFYIPSGTKKNGRLSSTTVAKERRSSLYISLSQTTDSATYYCAAEPQCSPGTCSLCTNPQLFLAPPPAGSSSRSPSHSTCTAHYSLLYW</sequence>
<dbReference type="Ensembl" id="ENSNVIT00000030620.1">
    <property type="protein sequence ID" value="ENSNVIP00000026396.1"/>
    <property type="gene ID" value="ENSNVIG00000020424.1"/>
</dbReference>
<name>A0A8C7BQD2_NEOVI</name>
<keyword evidence="8" id="KW-0391">Immunity</keyword>
<dbReference type="SUPFAM" id="SSF48726">
    <property type="entry name" value="Immunoglobulin"/>
    <property type="match status" value="1"/>
</dbReference>
<evidence type="ECO:0000259" key="10">
    <source>
        <dbReference type="PROSITE" id="PS50835"/>
    </source>
</evidence>
<dbReference type="InterPro" id="IPR013783">
    <property type="entry name" value="Ig-like_fold"/>
</dbReference>
<evidence type="ECO:0000256" key="5">
    <source>
        <dbReference type="ARBA" id="ARBA00023157"/>
    </source>
</evidence>
<keyword evidence="2" id="KW-1003">Cell membrane</keyword>
<dbReference type="InterPro" id="IPR003599">
    <property type="entry name" value="Ig_sub"/>
</dbReference>
<dbReference type="AlphaFoldDB" id="A0A8C7BQD2"/>
<keyword evidence="6" id="KW-0325">Glycoprotein</keyword>
<evidence type="ECO:0000256" key="4">
    <source>
        <dbReference type="ARBA" id="ARBA00023136"/>
    </source>
</evidence>
<keyword evidence="4" id="KW-0472">Membrane</keyword>
<reference evidence="11" key="2">
    <citation type="submission" date="2025-09" db="UniProtKB">
        <authorList>
            <consortium name="Ensembl"/>
        </authorList>
    </citation>
    <scope>IDENTIFICATION</scope>
</reference>
<dbReference type="InterPro" id="IPR036179">
    <property type="entry name" value="Ig-like_dom_sf"/>
</dbReference>
<dbReference type="Pfam" id="PF07686">
    <property type="entry name" value="V-set"/>
    <property type="match status" value="1"/>
</dbReference>
<keyword evidence="12" id="KW-1185">Reference proteome</keyword>
<proteinExistence type="predicted"/>
<dbReference type="SMART" id="SM00409">
    <property type="entry name" value="IG"/>
    <property type="match status" value="1"/>
</dbReference>
<evidence type="ECO:0000313" key="11">
    <source>
        <dbReference type="Ensembl" id="ENSNVIP00000026396.1"/>
    </source>
</evidence>
<dbReference type="PROSITE" id="PS50835">
    <property type="entry name" value="IG_LIKE"/>
    <property type="match status" value="1"/>
</dbReference>
<dbReference type="SMART" id="SM00406">
    <property type="entry name" value="IGv"/>
    <property type="match status" value="1"/>
</dbReference>
<evidence type="ECO:0000256" key="8">
    <source>
        <dbReference type="ARBA" id="ARBA00043266"/>
    </source>
</evidence>
<dbReference type="InterPro" id="IPR007110">
    <property type="entry name" value="Ig-like_dom"/>
</dbReference>
<keyword evidence="8" id="KW-1279">T cell receptor</keyword>
<keyword evidence="3 9" id="KW-0732">Signal</keyword>
<dbReference type="GeneTree" id="ENSGT00900000140957"/>
<dbReference type="InterPro" id="IPR013106">
    <property type="entry name" value="Ig_V-set"/>
</dbReference>
<evidence type="ECO:0000313" key="12">
    <source>
        <dbReference type="Proteomes" id="UP000694425"/>
    </source>
</evidence>
<keyword evidence="5" id="KW-1015">Disulfide bond</keyword>
<dbReference type="PANTHER" id="PTHR19339:SF2">
    <property type="entry name" value="T CELL RECEPTOR ALPHA VARIABLE 22"/>
    <property type="match status" value="1"/>
</dbReference>
<keyword evidence="8" id="KW-1064">Adaptive immunity</keyword>
<protein>
    <recommendedName>
        <fullName evidence="10">Ig-like domain-containing protein</fullName>
    </recommendedName>
</protein>
<dbReference type="Gene3D" id="2.60.40.10">
    <property type="entry name" value="Immunoglobulins"/>
    <property type="match status" value="1"/>
</dbReference>
<dbReference type="PANTHER" id="PTHR19339">
    <property type="entry name" value="T CELL RECEPTOR ALPHA VARIABLE 39"/>
    <property type="match status" value="1"/>
</dbReference>
<evidence type="ECO:0000256" key="6">
    <source>
        <dbReference type="ARBA" id="ARBA00023180"/>
    </source>
</evidence>
<reference evidence="11" key="1">
    <citation type="submission" date="2025-08" db="UniProtKB">
        <authorList>
            <consortium name="Ensembl"/>
        </authorList>
    </citation>
    <scope>IDENTIFICATION</scope>
</reference>
<comment type="subcellular location">
    <subcellularLocation>
        <location evidence="1">Cell membrane</location>
    </subcellularLocation>
</comment>
<feature type="signal peptide" evidence="9">
    <location>
        <begin position="1"/>
        <end position="30"/>
    </location>
</feature>
<dbReference type="InterPro" id="IPR051896">
    <property type="entry name" value="TCR_alpha_variable"/>
</dbReference>
<evidence type="ECO:0000256" key="2">
    <source>
        <dbReference type="ARBA" id="ARBA00022475"/>
    </source>
</evidence>
<feature type="domain" description="Ig-like" evidence="10">
    <location>
        <begin position="31"/>
        <end position="119"/>
    </location>
</feature>
<evidence type="ECO:0000256" key="9">
    <source>
        <dbReference type="SAM" id="SignalP"/>
    </source>
</evidence>
<evidence type="ECO:0000256" key="1">
    <source>
        <dbReference type="ARBA" id="ARBA00004236"/>
    </source>
</evidence>
<evidence type="ECO:0000256" key="3">
    <source>
        <dbReference type="ARBA" id="ARBA00022729"/>
    </source>
</evidence>
<accession>A0A8C7BQD2</accession>